<dbReference type="PANTHER" id="PTHR10809">
    <property type="entry name" value="VESICLE-ASSOCIATED MEMBRANE PROTEIN-ASSOCIATED PROTEIN"/>
    <property type="match status" value="1"/>
</dbReference>
<dbReference type="Proteomes" id="UP001516400">
    <property type="component" value="Unassembled WGS sequence"/>
</dbReference>
<evidence type="ECO:0000259" key="9">
    <source>
        <dbReference type="PROSITE" id="PS50202"/>
    </source>
</evidence>
<proteinExistence type="inferred from homology"/>
<dbReference type="AlphaFoldDB" id="A0ABD2NAN4"/>
<dbReference type="GO" id="GO:0016020">
    <property type="term" value="C:membrane"/>
    <property type="evidence" value="ECO:0007669"/>
    <property type="project" value="UniProtKB-SubCell"/>
</dbReference>
<organism evidence="10 11">
    <name type="scientific">Cryptolaemus montrouzieri</name>
    <dbReference type="NCBI Taxonomy" id="559131"/>
    <lineage>
        <taxon>Eukaryota</taxon>
        <taxon>Metazoa</taxon>
        <taxon>Ecdysozoa</taxon>
        <taxon>Arthropoda</taxon>
        <taxon>Hexapoda</taxon>
        <taxon>Insecta</taxon>
        <taxon>Pterygota</taxon>
        <taxon>Neoptera</taxon>
        <taxon>Endopterygota</taxon>
        <taxon>Coleoptera</taxon>
        <taxon>Polyphaga</taxon>
        <taxon>Cucujiformia</taxon>
        <taxon>Coccinelloidea</taxon>
        <taxon>Coccinellidae</taxon>
        <taxon>Scymninae</taxon>
        <taxon>Scymnini</taxon>
        <taxon>Cryptolaemus</taxon>
    </lineage>
</organism>
<reference evidence="10 11" key="1">
    <citation type="journal article" date="2021" name="BMC Biol.">
        <title>Horizontally acquired antibacterial genes associated with adaptive radiation of ladybird beetles.</title>
        <authorList>
            <person name="Li H.S."/>
            <person name="Tang X.F."/>
            <person name="Huang Y.H."/>
            <person name="Xu Z.Y."/>
            <person name="Chen M.L."/>
            <person name="Du X.Y."/>
            <person name="Qiu B.Y."/>
            <person name="Chen P.T."/>
            <person name="Zhang W."/>
            <person name="Slipinski A."/>
            <person name="Escalona H.E."/>
            <person name="Waterhouse R.M."/>
            <person name="Zwick A."/>
            <person name="Pang H."/>
        </authorList>
    </citation>
    <scope>NUCLEOTIDE SEQUENCE [LARGE SCALE GENOMIC DNA]</scope>
    <source>
        <strain evidence="10">SYSU2018</strain>
    </source>
</reference>
<keyword evidence="3 8" id="KW-0812">Transmembrane</keyword>
<dbReference type="InterPro" id="IPR008962">
    <property type="entry name" value="PapD-like_sf"/>
</dbReference>
<dbReference type="PANTHER" id="PTHR10809:SF6">
    <property type="entry name" value="AT11025P-RELATED"/>
    <property type="match status" value="1"/>
</dbReference>
<comment type="caution">
    <text evidence="10">The sequence shown here is derived from an EMBL/GenBank/DDBJ whole genome shotgun (WGS) entry which is preliminary data.</text>
</comment>
<evidence type="ECO:0000256" key="6">
    <source>
        <dbReference type="SAM" id="Coils"/>
    </source>
</evidence>
<keyword evidence="6" id="KW-0175">Coiled coil</keyword>
<dbReference type="InterPro" id="IPR016763">
    <property type="entry name" value="VAP"/>
</dbReference>
<name>A0ABD2NAN4_9CUCU</name>
<protein>
    <recommendedName>
        <fullName evidence="9">MSP domain-containing protein</fullName>
    </recommendedName>
</protein>
<dbReference type="SUPFAM" id="SSF49354">
    <property type="entry name" value="PapD-like"/>
    <property type="match status" value="1"/>
</dbReference>
<evidence type="ECO:0000256" key="1">
    <source>
        <dbReference type="ARBA" id="ARBA00004211"/>
    </source>
</evidence>
<comment type="subcellular location">
    <subcellularLocation>
        <location evidence="1">Membrane</location>
        <topology evidence="1">Single-pass type IV membrane protein</topology>
    </subcellularLocation>
</comment>
<keyword evidence="11" id="KW-1185">Reference proteome</keyword>
<feature type="transmembrane region" description="Helical" evidence="8">
    <location>
        <begin position="210"/>
        <end position="228"/>
    </location>
</feature>
<dbReference type="PIRSF" id="PIRSF019693">
    <property type="entry name" value="VAMP-associated"/>
    <property type="match status" value="1"/>
</dbReference>
<dbReference type="EMBL" id="JABFTP020000083">
    <property type="protein sequence ID" value="KAL3275811.1"/>
    <property type="molecule type" value="Genomic_DNA"/>
</dbReference>
<evidence type="ECO:0000256" key="5">
    <source>
        <dbReference type="ARBA" id="ARBA00023136"/>
    </source>
</evidence>
<sequence>MSKPEQVLIIEPQNELKFKGPFNLPVTSYMKLTNPSDKKVLFKIKTTAPKKYCVRPNSGLLKAGEVIEIAISLQPVEFGTDKNKHKFMVQSVFAPEGNFHIDQLWKDTAPDQLMDSKLKCVFELPPDEVNKEGGQEEPVEASPNLAPQSVPNDQGHVMAELKELRENEHNLRQENLRLKEEILRLKHENRGTLKTETVNKYQPPASQENMAVLIIVAVVLGILGMILGKFML</sequence>
<evidence type="ECO:0000313" key="11">
    <source>
        <dbReference type="Proteomes" id="UP001516400"/>
    </source>
</evidence>
<dbReference type="InterPro" id="IPR000535">
    <property type="entry name" value="MSP_dom"/>
</dbReference>
<feature type="coiled-coil region" evidence="6">
    <location>
        <begin position="161"/>
        <end position="188"/>
    </location>
</feature>
<dbReference type="PROSITE" id="PS50202">
    <property type="entry name" value="MSP"/>
    <property type="match status" value="1"/>
</dbReference>
<comment type="similarity">
    <text evidence="2">Belongs to the VAMP-associated protein (VAP) (TC 9.B.17) family.</text>
</comment>
<evidence type="ECO:0000313" key="10">
    <source>
        <dbReference type="EMBL" id="KAL3275811.1"/>
    </source>
</evidence>
<feature type="region of interest" description="Disordered" evidence="7">
    <location>
        <begin position="127"/>
        <end position="152"/>
    </location>
</feature>
<evidence type="ECO:0000256" key="7">
    <source>
        <dbReference type="SAM" id="MobiDB-lite"/>
    </source>
</evidence>
<accession>A0ABD2NAN4</accession>
<dbReference type="Pfam" id="PF00635">
    <property type="entry name" value="Motile_Sperm"/>
    <property type="match status" value="1"/>
</dbReference>
<keyword evidence="5 8" id="KW-0472">Membrane</keyword>
<feature type="domain" description="MSP" evidence="9">
    <location>
        <begin position="7"/>
        <end position="123"/>
    </location>
</feature>
<dbReference type="Gene3D" id="2.60.40.10">
    <property type="entry name" value="Immunoglobulins"/>
    <property type="match status" value="1"/>
</dbReference>
<evidence type="ECO:0000256" key="8">
    <source>
        <dbReference type="SAM" id="Phobius"/>
    </source>
</evidence>
<dbReference type="InterPro" id="IPR013783">
    <property type="entry name" value="Ig-like_fold"/>
</dbReference>
<keyword evidence="4 8" id="KW-1133">Transmembrane helix</keyword>
<evidence type="ECO:0000256" key="4">
    <source>
        <dbReference type="ARBA" id="ARBA00022989"/>
    </source>
</evidence>
<evidence type="ECO:0000256" key="3">
    <source>
        <dbReference type="ARBA" id="ARBA00022692"/>
    </source>
</evidence>
<gene>
    <name evidence="10" type="ORF">HHI36_020555</name>
</gene>
<evidence type="ECO:0000256" key="2">
    <source>
        <dbReference type="ARBA" id="ARBA00008932"/>
    </source>
</evidence>